<evidence type="ECO:0000313" key="1">
    <source>
        <dbReference type="EMBL" id="KAK9727956.1"/>
    </source>
</evidence>
<dbReference type="Proteomes" id="UP001458880">
    <property type="component" value="Unassembled WGS sequence"/>
</dbReference>
<organism evidence="1 2">
    <name type="scientific">Popillia japonica</name>
    <name type="common">Japanese beetle</name>
    <dbReference type="NCBI Taxonomy" id="7064"/>
    <lineage>
        <taxon>Eukaryota</taxon>
        <taxon>Metazoa</taxon>
        <taxon>Ecdysozoa</taxon>
        <taxon>Arthropoda</taxon>
        <taxon>Hexapoda</taxon>
        <taxon>Insecta</taxon>
        <taxon>Pterygota</taxon>
        <taxon>Neoptera</taxon>
        <taxon>Endopterygota</taxon>
        <taxon>Coleoptera</taxon>
        <taxon>Polyphaga</taxon>
        <taxon>Scarabaeiformia</taxon>
        <taxon>Scarabaeidae</taxon>
        <taxon>Rutelinae</taxon>
        <taxon>Popillia</taxon>
    </lineage>
</organism>
<keyword evidence="2" id="KW-1185">Reference proteome</keyword>
<dbReference type="EMBL" id="JASPKY010000174">
    <property type="protein sequence ID" value="KAK9727956.1"/>
    <property type="molecule type" value="Genomic_DNA"/>
</dbReference>
<protein>
    <submittedName>
        <fullName evidence="1">Uncharacterized protein</fullName>
    </submittedName>
</protein>
<accession>A0AAW1L3L2</accession>
<reference evidence="1 2" key="1">
    <citation type="journal article" date="2024" name="BMC Genomics">
        <title>De novo assembly and annotation of Popillia japonica's genome with initial clues to its potential as an invasive pest.</title>
        <authorList>
            <person name="Cucini C."/>
            <person name="Boschi S."/>
            <person name="Funari R."/>
            <person name="Cardaioli E."/>
            <person name="Iannotti N."/>
            <person name="Marturano G."/>
            <person name="Paoli F."/>
            <person name="Bruttini M."/>
            <person name="Carapelli A."/>
            <person name="Frati F."/>
            <person name="Nardi F."/>
        </authorList>
    </citation>
    <scope>NUCLEOTIDE SEQUENCE [LARGE SCALE GENOMIC DNA]</scope>
    <source>
        <strain evidence="1">DMR45628</strain>
    </source>
</reference>
<sequence length="70" mass="7627">MFSLDAVIRIHSKATAADVESIVKQWLFQQGLAYSSSAALESSFVKQVTTTTFITSCVVKGRTNSVKENV</sequence>
<comment type="caution">
    <text evidence="1">The sequence shown here is derived from an EMBL/GenBank/DDBJ whole genome shotgun (WGS) entry which is preliminary data.</text>
</comment>
<proteinExistence type="predicted"/>
<evidence type="ECO:0000313" key="2">
    <source>
        <dbReference type="Proteomes" id="UP001458880"/>
    </source>
</evidence>
<name>A0AAW1L3L2_POPJA</name>
<dbReference type="AlphaFoldDB" id="A0AAW1L3L2"/>
<gene>
    <name evidence="1" type="ORF">QE152_g18905</name>
</gene>